<dbReference type="EMBL" id="VYXP01000006">
    <property type="protein sequence ID" value="KAA9130840.1"/>
    <property type="molecule type" value="Genomic_DNA"/>
</dbReference>
<name>A0A5N0T7A8_9GAMM</name>
<dbReference type="AlphaFoldDB" id="A0A5N0T7A8"/>
<dbReference type="Proteomes" id="UP000325372">
    <property type="component" value="Unassembled WGS sequence"/>
</dbReference>
<feature type="domain" description="Histone deacetylase" evidence="3">
    <location>
        <begin position="20"/>
        <end position="304"/>
    </location>
</feature>
<dbReference type="InterPro" id="IPR023696">
    <property type="entry name" value="Ureohydrolase_dom_sf"/>
</dbReference>
<dbReference type="CDD" id="cd11599">
    <property type="entry name" value="HDAC_classII_2"/>
    <property type="match status" value="1"/>
</dbReference>
<evidence type="ECO:0000313" key="5">
    <source>
        <dbReference type="Proteomes" id="UP000325372"/>
    </source>
</evidence>
<dbReference type="PANTHER" id="PTHR10625:SF10">
    <property type="entry name" value="HISTONE DEACETYLASE HDAC1"/>
    <property type="match status" value="1"/>
</dbReference>
<dbReference type="InterPro" id="IPR023801">
    <property type="entry name" value="His_deacetylse_dom"/>
</dbReference>
<comment type="similarity">
    <text evidence="1">Belongs to the histone deacetylase family.</text>
</comment>
<dbReference type="GO" id="GO:0040029">
    <property type="term" value="P:epigenetic regulation of gene expression"/>
    <property type="evidence" value="ECO:0007669"/>
    <property type="project" value="TreeGrafter"/>
</dbReference>
<evidence type="ECO:0000259" key="3">
    <source>
        <dbReference type="Pfam" id="PF00850"/>
    </source>
</evidence>
<comment type="caution">
    <text evidence="4">The sequence shown here is derived from an EMBL/GenBank/DDBJ whole genome shotgun (WGS) entry which is preliminary data.</text>
</comment>
<dbReference type="Gene3D" id="3.40.800.20">
    <property type="entry name" value="Histone deacetylase domain"/>
    <property type="match status" value="1"/>
</dbReference>
<evidence type="ECO:0000313" key="4">
    <source>
        <dbReference type="EMBL" id="KAA9130840.1"/>
    </source>
</evidence>
<organism evidence="4 5">
    <name type="scientific">Marinihelvus fidelis</name>
    <dbReference type="NCBI Taxonomy" id="2613842"/>
    <lineage>
        <taxon>Bacteria</taxon>
        <taxon>Pseudomonadati</taxon>
        <taxon>Pseudomonadota</taxon>
        <taxon>Gammaproteobacteria</taxon>
        <taxon>Chromatiales</taxon>
        <taxon>Wenzhouxiangellaceae</taxon>
        <taxon>Marinihelvus</taxon>
    </lineage>
</organism>
<accession>A0A5N0T7A8</accession>
<dbReference type="RefSeq" id="WP_150864477.1">
    <property type="nucleotide sequence ID" value="NZ_VYXP01000006.1"/>
</dbReference>
<proteinExistence type="inferred from homology"/>
<dbReference type="PRINTS" id="PR01270">
    <property type="entry name" value="HDASUPER"/>
</dbReference>
<dbReference type="Pfam" id="PF00850">
    <property type="entry name" value="Hist_deacetyl"/>
    <property type="match status" value="1"/>
</dbReference>
<keyword evidence="5" id="KW-1185">Reference proteome</keyword>
<evidence type="ECO:0000256" key="1">
    <source>
        <dbReference type="ARBA" id="ARBA00005947"/>
    </source>
</evidence>
<dbReference type="GO" id="GO:0004407">
    <property type="term" value="F:histone deacetylase activity"/>
    <property type="evidence" value="ECO:0007669"/>
    <property type="project" value="TreeGrafter"/>
</dbReference>
<dbReference type="InterPro" id="IPR037138">
    <property type="entry name" value="His_deacetylse_dom_sf"/>
</dbReference>
<dbReference type="InterPro" id="IPR000286">
    <property type="entry name" value="HDACs"/>
</dbReference>
<dbReference type="SUPFAM" id="SSF52768">
    <property type="entry name" value="Arginase/deacetylase"/>
    <property type="match status" value="1"/>
</dbReference>
<evidence type="ECO:0000256" key="2">
    <source>
        <dbReference type="SAM" id="MobiDB-lite"/>
    </source>
</evidence>
<sequence>MSTLVIHHDDCRRHDPGPRHPEQVRRTAVVLEALEAVNGIERLPAPLVTPEQAGRVHGLEFQDWLQSMEPQEGRAAVGEADNLVNRGSMDASRRGSGAMCYAIDELLAGRAANAFCVTRPPGHHSGTDFAMGFCLFNHVAIGARHALASGGIERVAIVDFDVHHGNGTQQVFEDDPRVMFVSSHQMPLYPGSGHPEETGAGNIMNLPLAPGTGGDAFRATWSRLGLPAIDAFEPDLVLVSAGFDAHSRDPLGALELEDNDYDWITRELLAIASRHAGGRLVSILEGGYDLEGLASSAAAHTRALVTGR</sequence>
<dbReference type="PANTHER" id="PTHR10625">
    <property type="entry name" value="HISTONE DEACETYLASE HDAC1-RELATED"/>
    <property type="match status" value="1"/>
</dbReference>
<feature type="region of interest" description="Disordered" evidence="2">
    <location>
        <begin position="1"/>
        <end position="21"/>
    </location>
</feature>
<reference evidence="4 5" key="1">
    <citation type="submission" date="2019-09" db="EMBL/GenBank/DDBJ databases">
        <title>Wenzhouxiangella sp. Genome sequencing and assembly.</title>
        <authorList>
            <person name="Zhang R."/>
        </authorList>
    </citation>
    <scope>NUCLEOTIDE SEQUENCE [LARGE SCALE GENOMIC DNA]</scope>
    <source>
        <strain evidence="4 5">W260</strain>
    </source>
</reference>
<gene>
    <name evidence="4" type="ORF">F3N42_10765</name>
</gene>
<protein>
    <submittedName>
        <fullName evidence="4">Histone deacetylase family protein</fullName>
    </submittedName>
</protein>